<name>A0ABN8LFJ5_9CNID</name>
<comment type="caution">
    <text evidence="1">The sequence shown here is derived from an EMBL/GenBank/DDBJ whole genome shotgun (WGS) entry which is preliminary data.</text>
</comment>
<gene>
    <name evidence="1" type="ORF">PEVE_00041721</name>
</gene>
<accession>A0ABN8LFJ5</accession>
<protein>
    <submittedName>
        <fullName evidence="1">Uncharacterized protein</fullName>
    </submittedName>
</protein>
<organism evidence="1 2">
    <name type="scientific">Porites evermanni</name>
    <dbReference type="NCBI Taxonomy" id="104178"/>
    <lineage>
        <taxon>Eukaryota</taxon>
        <taxon>Metazoa</taxon>
        <taxon>Cnidaria</taxon>
        <taxon>Anthozoa</taxon>
        <taxon>Hexacorallia</taxon>
        <taxon>Scleractinia</taxon>
        <taxon>Fungiina</taxon>
        <taxon>Poritidae</taxon>
        <taxon>Porites</taxon>
    </lineage>
</organism>
<reference evidence="1 2" key="1">
    <citation type="submission" date="2022-05" db="EMBL/GenBank/DDBJ databases">
        <authorList>
            <consortium name="Genoscope - CEA"/>
            <person name="William W."/>
        </authorList>
    </citation>
    <scope>NUCLEOTIDE SEQUENCE [LARGE SCALE GENOMIC DNA]</scope>
</reference>
<feature type="non-terminal residue" evidence="1">
    <location>
        <position position="1"/>
    </location>
</feature>
<dbReference type="Proteomes" id="UP001159427">
    <property type="component" value="Unassembled WGS sequence"/>
</dbReference>
<evidence type="ECO:0000313" key="2">
    <source>
        <dbReference type="Proteomes" id="UP001159427"/>
    </source>
</evidence>
<keyword evidence="2" id="KW-1185">Reference proteome</keyword>
<sequence length="131" mass="14600">AGELWKKCTESVIFTMLCCVFNCTNPKCNQHRGPSRAQKAGATAHVYGTFQSSDHDIRYMILLPTCQTCTTHKYCQTKKANYPVEGEEPSKILYTVPSAQLMFIEVGSDKTVDGVKGKLERAQEKDGKFQG</sequence>
<evidence type="ECO:0000313" key="1">
    <source>
        <dbReference type="EMBL" id="CAH3014321.1"/>
    </source>
</evidence>
<proteinExistence type="predicted"/>
<dbReference type="EMBL" id="CALNXI010000008">
    <property type="protein sequence ID" value="CAH3014321.1"/>
    <property type="molecule type" value="Genomic_DNA"/>
</dbReference>